<organism evidence="3 4">
    <name type="scientific">Actinomadura madurae</name>
    <dbReference type="NCBI Taxonomy" id="1993"/>
    <lineage>
        <taxon>Bacteria</taxon>
        <taxon>Bacillati</taxon>
        <taxon>Actinomycetota</taxon>
        <taxon>Actinomycetes</taxon>
        <taxon>Streptosporangiales</taxon>
        <taxon>Thermomonosporaceae</taxon>
        <taxon>Actinomadura</taxon>
    </lineage>
</organism>
<feature type="compositionally biased region" description="Low complexity" evidence="1">
    <location>
        <begin position="198"/>
        <end position="208"/>
    </location>
</feature>
<dbReference type="InParanoid" id="A0A1I5YA45"/>
<feature type="compositionally biased region" description="Pro residues" evidence="1">
    <location>
        <begin position="209"/>
        <end position="219"/>
    </location>
</feature>
<feature type="compositionally biased region" description="Low complexity" evidence="1">
    <location>
        <begin position="305"/>
        <end position="320"/>
    </location>
</feature>
<accession>A0A1I5YA45</accession>
<keyword evidence="2" id="KW-0472">Membrane</keyword>
<name>A0A1I5YA45_9ACTN</name>
<dbReference type="OrthoDB" id="3478467at2"/>
<keyword evidence="2" id="KW-0812">Transmembrane</keyword>
<dbReference type="eggNOG" id="COG0457">
    <property type="taxonomic scope" value="Bacteria"/>
</dbReference>
<feature type="region of interest" description="Disordered" evidence="1">
    <location>
        <begin position="112"/>
        <end position="243"/>
    </location>
</feature>
<evidence type="ECO:0000313" key="4">
    <source>
        <dbReference type="Proteomes" id="UP000183413"/>
    </source>
</evidence>
<dbReference type="STRING" id="1993.SAMN04489713_1312"/>
<dbReference type="AlphaFoldDB" id="A0A1I5YA45"/>
<dbReference type="EMBL" id="FOVH01000031">
    <property type="protein sequence ID" value="SFQ41043.1"/>
    <property type="molecule type" value="Genomic_DNA"/>
</dbReference>
<protein>
    <recommendedName>
        <fullName evidence="5">Fibronectin type-III domain-containing protein</fullName>
    </recommendedName>
</protein>
<feature type="compositionally biased region" description="Low complexity" evidence="1">
    <location>
        <begin position="328"/>
        <end position="340"/>
    </location>
</feature>
<keyword evidence="4" id="KW-1185">Reference proteome</keyword>
<gene>
    <name evidence="3" type="ORF">SAMN04489713_1312</name>
</gene>
<keyword evidence="2" id="KW-1133">Transmembrane helix</keyword>
<evidence type="ECO:0008006" key="5">
    <source>
        <dbReference type="Google" id="ProtNLM"/>
    </source>
</evidence>
<evidence type="ECO:0000256" key="2">
    <source>
        <dbReference type="SAM" id="Phobius"/>
    </source>
</evidence>
<feature type="region of interest" description="Disordered" evidence="1">
    <location>
        <begin position="305"/>
        <end position="358"/>
    </location>
</feature>
<reference evidence="3 4" key="1">
    <citation type="submission" date="2016-10" db="EMBL/GenBank/DDBJ databases">
        <authorList>
            <person name="de Groot N.N."/>
        </authorList>
    </citation>
    <scope>NUCLEOTIDE SEQUENCE [LARGE SCALE GENOMIC DNA]</scope>
    <source>
        <strain evidence="3 4">DSM 43067</strain>
    </source>
</reference>
<feature type="transmembrane region" description="Helical" evidence="2">
    <location>
        <begin position="284"/>
        <end position="306"/>
    </location>
</feature>
<proteinExistence type="predicted"/>
<dbReference type="RefSeq" id="WP_143118852.1">
    <property type="nucleotide sequence ID" value="NZ_FOVH01000031.1"/>
</dbReference>
<evidence type="ECO:0000313" key="3">
    <source>
        <dbReference type="EMBL" id="SFQ41043.1"/>
    </source>
</evidence>
<dbReference type="Proteomes" id="UP000183413">
    <property type="component" value="Unassembled WGS sequence"/>
</dbReference>
<feature type="compositionally biased region" description="Basic and acidic residues" evidence="1">
    <location>
        <begin position="148"/>
        <end position="164"/>
    </location>
</feature>
<evidence type="ECO:0000256" key="1">
    <source>
        <dbReference type="SAM" id="MobiDB-lite"/>
    </source>
</evidence>
<sequence length="452" mass="46351">MTTAPDLVVAGDRGLSGKLRGTGRFRTVIDVASATELWELHESGHVGPPAAFVFGPEFDENLPGAGVPHLAGDLAARGSTVLVHGFFTERGDLFGPEVIANTGPLSLSDLMTMLGAPEPAGGAEPDLLPEPPPEPWALPTAVPSEPVARPDRPGDAPERPRPGDLPEPPHPGEAAEPPPDRSVAPTDKLVASWRTSRAATAPEAAPDAAPAPVPAPGPVHVPGDGDAPVEPVEPSPSNDWENLTGWSWEETAPEPGDTFDPREAAAALAAPAAPVHRRGRRKPVLAAALAVLVLAGTAVGVTTLTAGSETTGRPTRAASSPPAPSPARTPGTPAPGTRTSQAKPSRPPASAPTSLKPVQEYVPGQVRIVDGRISIEVTWTDRSGGRAAHYVVGGPSGRPPSTLASAAPGTAKVTVTALNPSVDYCLTVVAVMDVDRVSQAKPVCTHRVPRRG</sequence>